<evidence type="ECO:0000256" key="3">
    <source>
        <dbReference type="ARBA" id="ARBA00022679"/>
    </source>
</evidence>
<reference evidence="4" key="1">
    <citation type="journal article" date="2012" name="Med. Chem. Commun.">
        <title>Activation of a silent phenazine biosynthetic gene cluster reveals a novel natural product and a new resistance mechanism against phenazines.</title>
        <authorList>
            <person name="Saleh O."/>
            <person name="Bonitz T."/>
            <person name="Flinspach K."/>
            <person name="Kulik A."/>
            <person name="Burkard N."/>
            <person name="Muehlenweg A."/>
            <person name="Vente A."/>
            <person name="Polnick S."/>
            <person name="Laemmerhofer M."/>
            <person name="Gust B."/>
            <person name="Fiedler H.-P."/>
            <person name="Heide L."/>
        </authorList>
    </citation>
    <scope>NUCLEOTIDE SEQUENCE</scope>
    <source>
        <strain evidence="4">Tue1028</strain>
    </source>
</reference>
<name>J9WNM1_STRTE</name>
<organism evidence="4">
    <name type="scientific">Streptomyces tendae</name>
    <dbReference type="NCBI Taxonomy" id="1932"/>
    <lineage>
        <taxon>Bacteria</taxon>
        <taxon>Bacillati</taxon>
        <taxon>Actinomycetota</taxon>
        <taxon>Actinomycetes</taxon>
        <taxon>Kitasatosporales</taxon>
        <taxon>Streptomycetaceae</taxon>
        <taxon>Streptomyces</taxon>
    </lineage>
</organism>
<dbReference type="SFLD" id="SFLDS00036">
    <property type="entry name" value="Aromatic_Prenyltransferase"/>
    <property type="match status" value="1"/>
</dbReference>
<keyword evidence="3 4" id="KW-0808">Transferase</keyword>
<accession>J9WNM1</accession>
<dbReference type="InterPro" id="IPR033964">
    <property type="entry name" value="ABBA"/>
</dbReference>
<dbReference type="AlphaFoldDB" id="J9WNM1"/>
<dbReference type="GO" id="GO:0004659">
    <property type="term" value="F:prenyltransferase activity"/>
    <property type="evidence" value="ECO:0007669"/>
    <property type="project" value="UniProtKB-KW"/>
</dbReference>
<proteinExistence type="inferred from homology"/>
<dbReference type="SFLD" id="SFLDG01163">
    <property type="entry name" value="II"/>
    <property type="match status" value="1"/>
</dbReference>
<dbReference type="InterPro" id="IPR036239">
    <property type="entry name" value="PrenylTrfase-like_sf"/>
</dbReference>
<sequence>MSGAADVERVYAAMEEAAGLLDVSCAREKIYPLLTVFQDTLTDGVVVFSMASGRRSTELDFSISVPVSQGDPYATVVKEGLFRATGSPVDELLADTVKHLPVSMFAIDGEVTGGFKKTYAFFPTDDMPGVAQLTEIPSMPASVAENAELFARYGLDKVQMTSMDYKKRQVNLYFSDLKQEYLQPEAVVALARELGLQVPGELGLEFCKRSFAVYPTLNWDTGKIDRLCFAAISTDPTLVPSTDERDIEMFREYATKAPYAYVGEKRTLVYGLTLSSTEEYYKLGAYYHITDIQRQLLKAFDALED</sequence>
<evidence type="ECO:0000256" key="2">
    <source>
        <dbReference type="ARBA" id="ARBA00022602"/>
    </source>
</evidence>
<comment type="similarity">
    <text evidence="1">Belongs to the aromatic prenyltransferase family.</text>
</comment>
<gene>
    <name evidence="4" type="primary">ptf_St</name>
</gene>
<dbReference type="Pfam" id="PF11468">
    <property type="entry name" value="PTase_Orf2"/>
    <property type="match status" value="1"/>
</dbReference>
<dbReference type="SMR" id="J9WNM1"/>
<evidence type="ECO:0000256" key="1">
    <source>
        <dbReference type="ARBA" id="ARBA00005368"/>
    </source>
</evidence>
<dbReference type="SUPFAM" id="SSF143492">
    <property type="entry name" value="Prenyltransferase-like"/>
    <property type="match status" value="1"/>
</dbReference>
<protein>
    <submittedName>
        <fullName evidence="4">ABBA prenyltransferase Ptf_St</fullName>
    </submittedName>
</protein>
<keyword evidence="2" id="KW-0637">Prenyltransferase</keyword>
<dbReference type="CDD" id="cd13931">
    <property type="entry name" value="PT-CloQ_NphB"/>
    <property type="match status" value="1"/>
</dbReference>
<evidence type="ECO:0000313" key="4">
    <source>
        <dbReference type="EMBL" id="AFS18550.1"/>
    </source>
</evidence>
<dbReference type="EMBL" id="JQ659263">
    <property type="protein sequence ID" value="AFS18550.1"/>
    <property type="molecule type" value="Genomic_DNA"/>
</dbReference>
<dbReference type="InterPro" id="IPR020965">
    <property type="entry name" value="Prenyltransferase_CloQ"/>
</dbReference>